<dbReference type="InterPro" id="IPR041027">
    <property type="entry name" value="FtsK_alpha"/>
</dbReference>
<dbReference type="InterPro" id="IPR002543">
    <property type="entry name" value="FtsK_dom"/>
</dbReference>
<feature type="region of interest" description="Disordered" evidence="8">
    <location>
        <begin position="1020"/>
        <end position="1040"/>
    </location>
</feature>
<dbReference type="PANTHER" id="PTHR22683:SF41">
    <property type="entry name" value="DNA TRANSLOCASE FTSK"/>
    <property type="match status" value="1"/>
</dbReference>
<feature type="region of interest" description="Disordered" evidence="8">
    <location>
        <begin position="234"/>
        <end position="307"/>
    </location>
</feature>
<feature type="compositionally biased region" description="Low complexity" evidence="8">
    <location>
        <begin position="278"/>
        <end position="299"/>
    </location>
</feature>
<comment type="caution">
    <text evidence="10">The sequence shown here is derived from an EMBL/GenBank/DDBJ whole genome shotgun (WGS) entry which is preliminary data.</text>
</comment>
<dbReference type="SMART" id="SM00843">
    <property type="entry name" value="Ftsk_gamma"/>
    <property type="match status" value="1"/>
</dbReference>
<accession>A0ABU0L9E9</accession>
<dbReference type="InterPro" id="IPR036390">
    <property type="entry name" value="WH_DNA-bd_sf"/>
</dbReference>
<feature type="region of interest" description="Disordered" evidence="8">
    <location>
        <begin position="1089"/>
        <end position="1110"/>
    </location>
</feature>
<dbReference type="CDD" id="cd01127">
    <property type="entry name" value="TrwB_TraG_TraD_VirD4"/>
    <property type="match status" value="1"/>
</dbReference>
<evidence type="ECO:0000256" key="5">
    <source>
        <dbReference type="ARBA" id="ARBA00024784"/>
    </source>
</evidence>
<dbReference type="Pfam" id="PF17854">
    <property type="entry name" value="FtsK_alpha"/>
    <property type="match status" value="1"/>
</dbReference>
<feature type="region of interest" description="Disordered" evidence="8">
    <location>
        <begin position="379"/>
        <end position="400"/>
    </location>
</feature>
<comment type="function">
    <text evidence="5">Essential cell division protein that coordinates cell division and chromosome segregation. The N-terminus is involved in assembly of the cell-division machinery. The C-terminus functions as a DNA motor that moves dsDNA in an ATP-dependent manner towards the dif recombination site, which is located within the replication terminus region. Translocation stops specifically at Xer-dif sites, where FtsK interacts with the Xer recombinase, allowing activation of chromosome unlinking by recombination. FtsK orienting polar sequences (KOPS) guide the direction of DNA translocation. FtsK can remove proteins from DNA as it translocates, but translocation stops specifically at XerCD-dif site, thereby preventing removal of XerC and XerD from dif.</text>
</comment>
<evidence type="ECO:0000313" key="10">
    <source>
        <dbReference type="EMBL" id="MDQ0503766.1"/>
    </source>
</evidence>
<dbReference type="RefSeq" id="WP_307499643.1">
    <property type="nucleotide sequence ID" value="NZ_JABWGX010000006.1"/>
</dbReference>
<dbReference type="PROSITE" id="PS50901">
    <property type="entry name" value="FTSK"/>
    <property type="match status" value="1"/>
</dbReference>
<dbReference type="Pfam" id="PF01580">
    <property type="entry name" value="FtsK_SpoIIIE"/>
    <property type="match status" value="1"/>
</dbReference>
<dbReference type="Proteomes" id="UP001241747">
    <property type="component" value="Unassembled WGS sequence"/>
</dbReference>
<organism evidence="10 11">
    <name type="scientific">Xanthobacter agilis</name>
    <dbReference type="NCBI Taxonomy" id="47492"/>
    <lineage>
        <taxon>Bacteria</taxon>
        <taxon>Pseudomonadati</taxon>
        <taxon>Pseudomonadota</taxon>
        <taxon>Alphaproteobacteria</taxon>
        <taxon>Hyphomicrobiales</taxon>
        <taxon>Xanthobacteraceae</taxon>
        <taxon>Xanthobacter</taxon>
    </lineage>
</organism>
<evidence type="ECO:0000256" key="7">
    <source>
        <dbReference type="PROSITE-ProRule" id="PRU00289"/>
    </source>
</evidence>
<dbReference type="InterPro" id="IPR027417">
    <property type="entry name" value="P-loop_NTPase"/>
</dbReference>
<feature type="compositionally biased region" description="Low complexity" evidence="8">
    <location>
        <begin position="178"/>
        <end position="190"/>
    </location>
</feature>
<dbReference type="InterPro" id="IPR050206">
    <property type="entry name" value="FtsK/SpoIIIE/SftA"/>
</dbReference>
<dbReference type="Pfam" id="PF09397">
    <property type="entry name" value="FtsK_gamma"/>
    <property type="match status" value="1"/>
</dbReference>
<evidence type="ECO:0000256" key="3">
    <source>
        <dbReference type="ARBA" id="ARBA00022840"/>
    </source>
</evidence>
<dbReference type="PANTHER" id="PTHR22683">
    <property type="entry name" value="SPORULATION PROTEIN RELATED"/>
    <property type="match status" value="1"/>
</dbReference>
<dbReference type="SMART" id="SM00382">
    <property type="entry name" value="AAA"/>
    <property type="match status" value="1"/>
</dbReference>
<dbReference type="InterPro" id="IPR036388">
    <property type="entry name" value="WH-like_DNA-bd_sf"/>
</dbReference>
<evidence type="ECO:0000313" key="11">
    <source>
        <dbReference type="Proteomes" id="UP001241747"/>
    </source>
</evidence>
<feature type="compositionally biased region" description="Basic and acidic residues" evidence="8">
    <location>
        <begin position="1095"/>
        <end position="1110"/>
    </location>
</feature>
<keyword evidence="3 7" id="KW-0067">ATP-binding</keyword>
<feature type="compositionally biased region" description="Low complexity" evidence="8">
    <location>
        <begin position="234"/>
        <end position="255"/>
    </location>
</feature>
<evidence type="ECO:0000259" key="9">
    <source>
        <dbReference type="PROSITE" id="PS50901"/>
    </source>
</evidence>
<gene>
    <name evidence="10" type="ORF">QOZ94_000536</name>
</gene>
<sequence>MSSSNQPPRMVNFPSLLVSEDEEYATLENPGRSTVHSWINADFVPSWLRPFTLDQNTRFTRTPDHFLRPPEEPQAQPEPEPLPSYGTAGASWHFLEMPLDVQEDALPVPSVKADIAALEQAFSDLPALRATRENAWPDAVDSIHDNAPAAEGWSVDESGVETVLSWHDAPMPEHPAGDFDGAANAGAEAPGIPSATVTEQLEPTVAAIPAPALIAPLPCAYETIILAPATPLPAAEAPTDPVAWAPAPIPDGDGAATDREAFSSPENPPMACESESLPAMRATEPAEAEAPSAPVFAPASDDTGLASATPIGTDALIAEATSPLPQGCEAATAAAEVAPSTVLPQADAAAMEIGESHALTPQDAPATAAAAFDGDGIPGQVGPMLGDTPLIQHPERAPETPAVEEVVSAEMASGEPSATDIAMYTATDDTTDGADDTHSLTDSLAESLDDTPLDGTLAQLAAAALEDATARLEAAAPQVRAAAEDVAPAHLRPLTRMIVVGRLVLPPVREQDLAPRAPEAPAAEADAATRAASQISAHFAWQPYHLSINSSSPAQATAEEATGATVADTVCAALPTRPTPPEAPAADAAGATADVAHNPFAYHLPPLDLLREPPQLEPDFELSEEFLDQSSAMLQQILRDFGIRGEVIDANPGPVVTLYEFEPAPGVKSSRVIALAADIARSMSAVSARVAVVEGRNVIGIELPNRRRDTVWLRELLASQEFEEARSKLGLCLGKTIGGVPVITDLARMPHLLVAGTTGSGKSVAINTMILSLLYRHTPEACRLIMIDPKMLELSVYEGIPHLLTPVVTDPKKAIIALKWAVKEMEDRYRKMARLAVRNIDGYNARMAEAREKGEVITRQVQVGFDKESGEALYEEQQMDLSALPYIVIIVDEMADLMMVAGKEIEGAIQRLAQMARAAGIHLVMATQRPSVDVITGTIKANFPTRISFQVTSKIDSRTILGEMGAETLLGQGDMLFMAGGGRITRVHGPFVSDHEVEHVVAFLKAQGGPEYLEDVVQDEEADGPSGGDDAVFDKSEMGEGGGDLYDQAVAIVLRDRKASTSYIQRRLQVGYNKAASLMERMENEGIVGPANHAGKRDILSFGRDRDDER</sequence>
<dbReference type="SUPFAM" id="SSF52540">
    <property type="entry name" value="P-loop containing nucleoside triphosphate hydrolases"/>
    <property type="match status" value="1"/>
</dbReference>
<dbReference type="InterPro" id="IPR018541">
    <property type="entry name" value="Ftsk_gamma"/>
</dbReference>
<feature type="binding site" evidence="7">
    <location>
        <begin position="756"/>
        <end position="763"/>
    </location>
    <ligand>
        <name>ATP</name>
        <dbReference type="ChEBI" id="CHEBI:30616"/>
    </ligand>
</feature>
<keyword evidence="2 7" id="KW-0547">Nucleotide-binding</keyword>
<reference evidence="10 11" key="1">
    <citation type="submission" date="2023-07" db="EMBL/GenBank/DDBJ databases">
        <title>Genomic Encyclopedia of Type Strains, Phase IV (KMG-IV): sequencing the most valuable type-strain genomes for metagenomic binning, comparative biology and taxonomic classification.</title>
        <authorList>
            <person name="Goeker M."/>
        </authorList>
    </citation>
    <scope>NUCLEOTIDE SEQUENCE [LARGE SCALE GENOMIC DNA]</scope>
    <source>
        <strain evidence="10 11">DSM 3770</strain>
    </source>
</reference>
<comment type="subunit">
    <text evidence="6">Homohexamer. Forms a ring that surrounds DNA.</text>
</comment>
<feature type="compositionally biased region" description="Basic and acidic residues" evidence="8">
    <location>
        <begin position="61"/>
        <end position="71"/>
    </location>
</feature>
<evidence type="ECO:0000256" key="4">
    <source>
        <dbReference type="ARBA" id="ARBA00023125"/>
    </source>
</evidence>
<feature type="region of interest" description="Disordered" evidence="8">
    <location>
        <begin position="168"/>
        <end position="190"/>
    </location>
</feature>
<dbReference type="Gene3D" id="3.30.980.40">
    <property type="match status" value="1"/>
</dbReference>
<feature type="domain" description="FtsK" evidence="9">
    <location>
        <begin position="739"/>
        <end position="958"/>
    </location>
</feature>
<proteinExistence type="inferred from homology"/>
<evidence type="ECO:0000256" key="1">
    <source>
        <dbReference type="ARBA" id="ARBA00006474"/>
    </source>
</evidence>
<name>A0ABU0L9E9_XANAG</name>
<feature type="region of interest" description="Disordered" evidence="8">
    <location>
        <begin position="60"/>
        <end position="81"/>
    </location>
</feature>
<comment type="similarity">
    <text evidence="1">Belongs to the FtsK/SpoIIIE/SftA family.</text>
</comment>
<evidence type="ECO:0000256" key="2">
    <source>
        <dbReference type="ARBA" id="ARBA00022741"/>
    </source>
</evidence>
<evidence type="ECO:0000256" key="6">
    <source>
        <dbReference type="ARBA" id="ARBA00025923"/>
    </source>
</evidence>
<dbReference type="Gene3D" id="1.10.10.10">
    <property type="entry name" value="Winged helix-like DNA-binding domain superfamily/Winged helix DNA-binding domain"/>
    <property type="match status" value="1"/>
</dbReference>
<dbReference type="SUPFAM" id="SSF46785">
    <property type="entry name" value="Winged helix' DNA-binding domain"/>
    <property type="match status" value="1"/>
</dbReference>
<dbReference type="Gene3D" id="3.40.50.300">
    <property type="entry name" value="P-loop containing nucleotide triphosphate hydrolases"/>
    <property type="match status" value="1"/>
</dbReference>
<keyword evidence="4" id="KW-0238">DNA-binding</keyword>
<keyword evidence="11" id="KW-1185">Reference proteome</keyword>
<evidence type="ECO:0000256" key="8">
    <source>
        <dbReference type="SAM" id="MobiDB-lite"/>
    </source>
</evidence>
<dbReference type="InterPro" id="IPR003593">
    <property type="entry name" value="AAA+_ATPase"/>
</dbReference>
<dbReference type="EMBL" id="JAUSVY010000001">
    <property type="protein sequence ID" value="MDQ0503766.1"/>
    <property type="molecule type" value="Genomic_DNA"/>
</dbReference>
<protein>
    <submittedName>
        <fullName evidence="10">S-DNA-T family DNA segregation ATPase FtsK/SpoIIIE</fullName>
    </submittedName>
</protein>